<evidence type="ECO:0000313" key="18">
    <source>
        <dbReference type="Proteomes" id="UP000182744"/>
    </source>
</evidence>
<evidence type="ECO:0000256" key="3">
    <source>
        <dbReference type="ARBA" id="ARBA00022598"/>
    </source>
</evidence>
<dbReference type="InterPro" id="IPR010994">
    <property type="entry name" value="RuvA_2-like"/>
</dbReference>
<reference evidence="16" key="3">
    <citation type="submission" date="2023-10" db="EMBL/GenBank/DDBJ databases">
        <title>Whole Genome based description of the genera Actinobaculum and Actinotignum reveals a complex phylogenetic relationship within the species included in the genus Actinotignum.</title>
        <authorList>
            <person name="Jensen C.S."/>
            <person name="Dargis R."/>
            <person name="Kemp M."/>
            <person name="Christensen J.J."/>
        </authorList>
    </citation>
    <scope>NUCLEOTIDE SEQUENCE</scope>
    <source>
        <strain evidence="16">Actinobaculum_suis_CCUG19206T</strain>
    </source>
</reference>
<dbReference type="Pfam" id="PF00533">
    <property type="entry name" value="BRCT"/>
    <property type="match status" value="1"/>
</dbReference>
<dbReference type="CDD" id="cd17748">
    <property type="entry name" value="BRCT_DNA_ligase_like"/>
    <property type="match status" value="1"/>
</dbReference>
<keyword evidence="8 13" id="KW-0460">Magnesium</keyword>
<dbReference type="RefSeq" id="WP_083330135.1">
    <property type="nucleotide sequence ID" value="NZ_FNAU01000011.1"/>
</dbReference>
<dbReference type="Proteomes" id="UP001273799">
    <property type="component" value="Unassembled WGS sequence"/>
</dbReference>
<dbReference type="GO" id="GO:0006260">
    <property type="term" value="P:DNA replication"/>
    <property type="evidence" value="ECO:0007669"/>
    <property type="project" value="UniProtKB-KW"/>
</dbReference>
<feature type="binding site" evidence="13">
    <location>
        <begin position="71"/>
        <end position="75"/>
    </location>
    <ligand>
        <name>NAD(+)</name>
        <dbReference type="ChEBI" id="CHEBI:57540"/>
    </ligand>
</feature>
<feature type="binding site" evidence="13">
    <location>
        <position position="477"/>
    </location>
    <ligand>
        <name>Zn(2+)</name>
        <dbReference type="ChEBI" id="CHEBI:29105"/>
    </ligand>
</feature>
<evidence type="ECO:0000313" key="17">
    <source>
        <dbReference type="EMBL" id="SDE50106.1"/>
    </source>
</evidence>
<keyword evidence="10 13" id="KW-0234">DNA repair</keyword>
<dbReference type="FunFam" id="2.40.50.140:FF:000012">
    <property type="entry name" value="DNA ligase"/>
    <property type="match status" value="1"/>
</dbReference>
<name>A0A1G7DGG8_9ACTO</name>
<evidence type="ECO:0000256" key="9">
    <source>
        <dbReference type="ARBA" id="ARBA00023027"/>
    </source>
</evidence>
<comment type="similarity">
    <text evidence="12 13">Belongs to the NAD-dependent DNA ligase family. LigA subfamily.</text>
</comment>
<organism evidence="17 18">
    <name type="scientific">Actinobaculum suis</name>
    <dbReference type="NCBI Taxonomy" id="1657"/>
    <lineage>
        <taxon>Bacteria</taxon>
        <taxon>Bacillati</taxon>
        <taxon>Actinomycetota</taxon>
        <taxon>Actinomycetes</taxon>
        <taxon>Actinomycetales</taxon>
        <taxon>Actinomycetaceae</taxon>
        <taxon>Actinobaculum</taxon>
    </lineage>
</organism>
<dbReference type="Gene3D" id="1.10.150.20">
    <property type="entry name" value="5' to 3' exonuclease, C-terminal subdomain"/>
    <property type="match status" value="2"/>
</dbReference>
<dbReference type="SUPFAM" id="SSF52113">
    <property type="entry name" value="BRCT domain"/>
    <property type="match status" value="1"/>
</dbReference>
<dbReference type="InterPro" id="IPR041663">
    <property type="entry name" value="DisA/LigA_HHH"/>
</dbReference>
<dbReference type="Gene3D" id="3.30.470.30">
    <property type="entry name" value="DNA ligase/mRNA capping enzyme"/>
    <property type="match status" value="1"/>
</dbReference>
<dbReference type="InterPro" id="IPR001357">
    <property type="entry name" value="BRCT_dom"/>
</dbReference>
<evidence type="ECO:0000256" key="7">
    <source>
        <dbReference type="ARBA" id="ARBA00022833"/>
    </source>
</evidence>
<feature type="active site" description="N6-AMP-lysine intermediate" evidence="13">
    <location>
        <position position="154"/>
    </location>
</feature>
<dbReference type="SMART" id="SM00532">
    <property type="entry name" value="LIGANc"/>
    <property type="match status" value="1"/>
</dbReference>
<feature type="binding site" evidence="13">
    <location>
        <position position="175"/>
    </location>
    <ligand>
        <name>NAD(+)</name>
        <dbReference type="ChEBI" id="CHEBI:57540"/>
    </ligand>
</feature>
<comment type="catalytic activity">
    <reaction evidence="11 13">
        <text>NAD(+) + (deoxyribonucleotide)n-3'-hydroxyl + 5'-phospho-(deoxyribonucleotide)m = (deoxyribonucleotide)n+m + AMP + beta-nicotinamide D-nucleotide.</text>
        <dbReference type="EC" id="6.5.1.2"/>
    </reaction>
</comment>
<dbReference type="InterPro" id="IPR013839">
    <property type="entry name" value="DNAligase_adenylation"/>
</dbReference>
<feature type="binding site" evidence="13">
    <location>
        <position position="480"/>
    </location>
    <ligand>
        <name>Zn(2+)</name>
        <dbReference type="ChEBI" id="CHEBI:29105"/>
    </ligand>
</feature>
<dbReference type="SUPFAM" id="SSF47781">
    <property type="entry name" value="RuvA domain 2-like"/>
    <property type="match status" value="2"/>
</dbReference>
<feature type="region of interest" description="Disordered" evidence="14">
    <location>
        <begin position="1"/>
        <end position="43"/>
    </location>
</feature>
<keyword evidence="4 13" id="KW-0235">DNA replication</keyword>
<dbReference type="PROSITE" id="PS01056">
    <property type="entry name" value="DNA_LIGASE_N2"/>
    <property type="match status" value="1"/>
</dbReference>
<dbReference type="InterPro" id="IPR004150">
    <property type="entry name" value="NAD_DNA_ligase_OB"/>
</dbReference>
<dbReference type="Gene3D" id="3.40.50.10190">
    <property type="entry name" value="BRCT domain"/>
    <property type="match status" value="1"/>
</dbReference>
<dbReference type="InterPro" id="IPR013840">
    <property type="entry name" value="DNAligase_N"/>
</dbReference>
<evidence type="ECO:0000259" key="15">
    <source>
        <dbReference type="PROSITE" id="PS50172"/>
    </source>
</evidence>
<dbReference type="Pfam" id="PF03120">
    <property type="entry name" value="OB_DNA_ligase"/>
    <property type="match status" value="1"/>
</dbReference>
<evidence type="ECO:0000256" key="13">
    <source>
        <dbReference type="HAMAP-Rule" id="MF_01588"/>
    </source>
</evidence>
<feature type="binding site" evidence="13">
    <location>
        <begin position="121"/>
        <end position="122"/>
    </location>
    <ligand>
        <name>NAD(+)</name>
        <dbReference type="ChEBI" id="CHEBI:57540"/>
    </ligand>
</feature>
<keyword evidence="6 13" id="KW-0227">DNA damage</keyword>
<feature type="binding site" evidence="13">
    <location>
        <position position="212"/>
    </location>
    <ligand>
        <name>NAD(+)</name>
        <dbReference type="ChEBI" id="CHEBI:57540"/>
    </ligand>
</feature>
<dbReference type="SUPFAM" id="SSF56091">
    <property type="entry name" value="DNA ligase/mRNA capping enzyme, catalytic domain"/>
    <property type="match status" value="1"/>
</dbReference>
<dbReference type="Pfam" id="PF03119">
    <property type="entry name" value="DNA_ligase_ZBD"/>
    <property type="match status" value="1"/>
</dbReference>
<feature type="binding site" evidence="13">
    <location>
        <position position="496"/>
    </location>
    <ligand>
        <name>Zn(2+)</name>
        <dbReference type="ChEBI" id="CHEBI:29105"/>
    </ligand>
</feature>
<comment type="cofactor">
    <cofactor evidence="13">
        <name>Mg(2+)</name>
        <dbReference type="ChEBI" id="CHEBI:18420"/>
    </cofactor>
    <cofactor evidence="13">
        <name>Mn(2+)</name>
        <dbReference type="ChEBI" id="CHEBI:29035"/>
    </cofactor>
</comment>
<keyword evidence="9 13" id="KW-0520">NAD</keyword>
<sequence length="903" mass="97946">MEKVRNTRRFVDSPAAAPGSGSTSATGSASEAPAENLTEEAARQRLAELAPIAASAQEAYYAESNESPLTDARYDELVHEMRRLEAAFPNLSSPDSPAQRVGAKISDSPFKTIPHLSQMYSLEDVFSLAELREWYEERAAETPGESLEVTTEAKIDGLAVNLRYENGELTVGATRGDGVNGEDTTANIKTIRAIPKRLRGADVPELIEVRGEVFFPLREFAKLNEQRRRAVEEAEAELEEGLSFEQRRRARAVIANMQPFANPRNAAAGSLRQKDPSVTASRPLSFIAHGVGEIRGIPASRETELSTQTGLYQAFSEWGIPISPYNQLADSWEEIEEFVNNLATHRSDLLHGIDGAVLKVNTRSLQSSLGETSRVPRWAVAFKYPPEEVETRLLDIRVHVGRTGRVTPYAVMEPVVVDGSTVSQATLHNQEEVARKEVKIGDIVILRKAGDIIPEILGPVKARRQGDERTWKMPENCPVCGHKLAPAKEGDVDLRCPNAKSCPSQLTERVAHAGSRGALDIERLGAETALWLTNPEARREDALTALTRGKALWFEGEDGTDRRVYIGREGAREMGLIDETGALQDSQEVIPPALQAELGIPAPQSPVLKNEAGLFEITVESVRDVWIWRELSRDVKAKGSTEIKRAGDWQYERAAWLAPRWSDRKNGPNKQTTPSKPGKTIETLVEEIENAKTKELWRKLVALSIRHVGPTAARELARAYGSLDALQAASLEELEQVEGVGTIIAESFRNWFTVDWHREIIARWTAAGVVWQDPEPAPALAEAGSAASVSGTDVGGTGGASASSTGVGASGASATGAVAQTLAGMRIVVTGGLEGYTRDSVRATIEAHGGRAPGSVSKRTTAVVVGEKPGSNADKARKLGIPILTEAQFNELLQTGELPAAEN</sequence>
<evidence type="ECO:0000256" key="6">
    <source>
        <dbReference type="ARBA" id="ARBA00022763"/>
    </source>
</evidence>
<dbReference type="Gene3D" id="1.10.287.610">
    <property type="entry name" value="Helix hairpin bin"/>
    <property type="match status" value="1"/>
</dbReference>
<dbReference type="PROSITE" id="PS01055">
    <property type="entry name" value="DNA_LIGASE_N1"/>
    <property type="match status" value="1"/>
</dbReference>
<evidence type="ECO:0000256" key="12">
    <source>
        <dbReference type="ARBA" id="ARBA00060881"/>
    </source>
</evidence>
<feature type="binding site" evidence="13">
    <location>
        <position position="359"/>
    </location>
    <ligand>
        <name>NAD(+)</name>
        <dbReference type="ChEBI" id="CHEBI:57540"/>
    </ligand>
</feature>
<feature type="compositionally biased region" description="Low complexity" evidence="14">
    <location>
        <begin position="13"/>
        <end position="35"/>
    </location>
</feature>
<evidence type="ECO:0000256" key="8">
    <source>
        <dbReference type="ARBA" id="ARBA00022842"/>
    </source>
</evidence>
<dbReference type="EMBL" id="FNAU01000011">
    <property type="protein sequence ID" value="SDE50106.1"/>
    <property type="molecule type" value="Genomic_DNA"/>
</dbReference>
<reference evidence="18" key="1">
    <citation type="submission" date="2016-10" db="EMBL/GenBank/DDBJ databases">
        <authorList>
            <person name="Varghese N."/>
        </authorList>
    </citation>
    <scope>NUCLEOTIDE SEQUENCE [LARGE SCALE GENOMIC DNA]</scope>
    <source>
        <strain evidence="18">DSM 20639</strain>
    </source>
</reference>
<protein>
    <recommendedName>
        <fullName evidence="2 13">DNA ligase</fullName>
        <ecNumber evidence="1 13">6.5.1.2</ecNumber>
    </recommendedName>
    <alternativeName>
        <fullName evidence="13">Polydeoxyribonucleotide synthase [NAD(+)]</fullName>
    </alternativeName>
</protein>
<dbReference type="PROSITE" id="PS50172">
    <property type="entry name" value="BRCT"/>
    <property type="match status" value="1"/>
</dbReference>
<dbReference type="InterPro" id="IPR012340">
    <property type="entry name" value="NA-bd_OB-fold"/>
</dbReference>
<dbReference type="InterPro" id="IPR018239">
    <property type="entry name" value="DNA_ligase_AS"/>
</dbReference>
<dbReference type="EC" id="6.5.1.2" evidence="1 13"/>
<reference evidence="17" key="2">
    <citation type="submission" date="2016-10" db="EMBL/GenBank/DDBJ databases">
        <authorList>
            <person name="de Groot N.N."/>
        </authorList>
    </citation>
    <scope>NUCLEOTIDE SEQUENCE [LARGE SCALE GENOMIC DNA]</scope>
    <source>
        <strain evidence="17">DSM 20639</strain>
    </source>
</reference>
<dbReference type="Proteomes" id="UP000182744">
    <property type="component" value="Unassembled WGS sequence"/>
</dbReference>
<feature type="binding site" evidence="13">
    <location>
        <position position="383"/>
    </location>
    <ligand>
        <name>NAD(+)</name>
        <dbReference type="ChEBI" id="CHEBI:57540"/>
    </ligand>
</feature>
<dbReference type="HAMAP" id="MF_01588">
    <property type="entry name" value="DNA_ligase_A"/>
    <property type="match status" value="1"/>
</dbReference>
<accession>A0A1G7DGG8</accession>
<keyword evidence="13" id="KW-0464">Manganese</keyword>
<dbReference type="SMART" id="SM00292">
    <property type="entry name" value="BRCT"/>
    <property type="match status" value="1"/>
</dbReference>
<dbReference type="FunFam" id="1.10.150.20:FF:000006">
    <property type="entry name" value="DNA ligase"/>
    <property type="match status" value="1"/>
</dbReference>
<dbReference type="Pfam" id="PF01653">
    <property type="entry name" value="DNA_ligase_aden"/>
    <property type="match status" value="2"/>
</dbReference>
<keyword evidence="5 13" id="KW-0479">Metal-binding</keyword>
<evidence type="ECO:0000256" key="4">
    <source>
        <dbReference type="ARBA" id="ARBA00022705"/>
    </source>
</evidence>
<evidence type="ECO:0000256" key="5">
    <source>
        <dbReference type="ARBA" id="ARBA00022723"/>
    </source>
</evidence>
<comment type="function">
    <text evidence="13">DNA ligase that catalyzes the formation of phosphodiester linkages between 5'-phosphoryl and 3'-hydroxyl groups in double-stranded DNA using NAD as a coenzyme and as the energy source for the reaction. It is essential for DNA replication and repair of damaged DNA.</text>
</comment>
<evidence type="ECO:0000256" key="1">
    <source>
        <dbReference type="ARBA" id="ARBA00012722"/>
    </source>
</evidence>
<evidence type="ECO:0000256" key="10">
    <source>
        <dbReference type="ARBA" id="ARBA00023204"/>
    </source>
</evidence>
<dbReference type="Gene3D" id="6.20.10.30">
    <property type="match status" value="1"/>
</dbReference>
<keyword evidence="18" id="KW-1185">Reference proteome</keyword>
<dbReference type="Pfam" id="PF12826">
    <property type="entry name" value="HHH_2"/>
    <property type="match status" value="1"/>
</dbReference>
<dbReference type="GO" id="GO:0046872">
    <property type="term" value="F:metal ion binding"/>
    <property type="evidence" value="ECO:0007669"/>
    <property type="project" value="UniProtKB-KW"/>
</dbReference>
<gene>
    <name evidence="13" type="primary">ligA</name>
    <name evidence="16" type="ORF">R6G71_08640</name>
    <name evidence="17" type="ORF">SAMN05421878_1116</name>
</gene>
<evidence type="ECO:0000256" key="11">
    <source>
        <dbReference type="ARBA" id="ARBA00034005"/>
    </source>
</evidence>
<dbReference type="InterPro" id="IPR001679">
    <property type="entry name" value="DNA_ligase"/>
</dbReference>
<dbReference type="InterPro" id="IPR033136">
    <property type="entry name" value="DNA_ligase_CS"/>
</dbReference>
<feature type="binding site" evidence="13">
    <location>
        <position position="502"/>
    </location>
    <ligand>
        <name>Zn(2+)</name>
        <dbReference type="ChEBI" id="CHEBI:29105"/>
    </ligand>
</feature>
<keyword evidence="3 13" id="KW-0436">Ligase</keyword>
<evidence type="ECO:0000313" key="16">
    <source>
        <dbReference type="EMBL" id="MDY5154102.1"/>
    </source>
</evidence>
<feature type="compositionally biased region" description="Basic and acidic residues" evidence="14">
    <location>
        <begin position="1"/>
        <end position="11"/>
    </location>
</feature>
<feature type="compositionally biased region" description="Low complexity" evidence="14">
    <location>
        <begin position="782"/>
        <end position="792"/>
    </location>
</feature>
<dbReference type="Gene3D" id="2.40.50.140">
    <property type="entry name" value="Nucleic acid-binding proteins"/>
    <property type="match status" value="1"/>
</dbReference>
<evidence type="ECO:0000256" key="2">
    <source>
        <dbReference type="ARBA" id="ARBA00013308"/>
    </source>
</evidence>
<proteinExistence type="inferred from homology"/>
<dbReference type="EMBL" id="JAWNFU010000006">
    <property type="protein sequence ID" value="MDY5154102.1"/>
    <property type="molecule type" value="Genomic_DNA"/>
</dbReference>
<feature type="domain" description="BRCT" evidence="15">
    <location>
        <begin position="817"/>
        <end position="903"/>
    </location>
</feature>
<dbReference type="InterPro" id="IPR036420">
    <property type="entry name" value="BRCT_dom_sf"/>
</dbReference>
<dbReference type="PANTHER" id="PTHR23389:SF9">
    <property type="entry name" value="DNA LIGASE"/>
    <property type="match status" value="1"/>
</dbReference>
<dbReference type="GO" id="GO:0006281">
    <property type="term" value="P:DNA repair"/>
    <property type="evidence" value="ECO:0007669"/>
    <property type="project" value="UniProtKB-KW"/>
</dbReference>
<dbReference type="GO" id="GO:0005829">
    <property type="term" value="C:cytosol"/>
    <property type="evidence" value="ECO:0007669"/>
    <property type="project" value="TreeGrafter"/>
</dbReference>
<feature type="region of interest" description="Disordered" evidence="14">
    <location>
        <begin position="782"/>
        <end position="810"/>
    </location>
</feature>
<feature type="compositionally biased region" description="Low complexity" evidence="14">
    <location>
        <begin position="800"/>
        <end position="810"/>
    </location>
</feature>
<evidence type="ECO:0000256" key="14">
    <source>
        <dbReference type="SAM" id="MobiDB-lite"/>
    </source>
</evidence>
<dbReference type="AlphaFoldDB" id="A0A1G7DGG8"/>
<dbReference type="PANTHER" id="PTHR23389">
    <property type="entry name" value="CHROMOSOME TRANSMISSION FIDELITY FACTOR 18"/>
    <property type="match status" value="1"/>
</dbReference>
<dbReference type="SUPFAM" id="SSF50249">
    <property type="entry name" value="Nucleic acid-binding proteins"/>
    <property type="match status" value="1"/>
</dbReference>
<dbReference type="InterPro" id="IPR004149">
    <property type="entry name" value="Znf_DNAligase_C4"/>
</dbReference>
<feature type="binding site" evidence="13">
    <location>
        <position position="152"/>
    </location>
    <ligand>
        <name>NAD(+)</name>
        <dbReference type="ChEBI" id="CHEBI:57540"/>
    </ligand>
</feature>
<dbReference type="CDD" id="cd00114">
    <property type="entry name" value="LIGANc"/>
    <property type="match status" value="1"/>
</dbReference>
<keyword evidence="7 13" id="KW-0862">Zinc</keyword>
<dbReference type="GO" id="GO:0003911">
    <property type="term" value="F:DNA ligase (NAD+) activity"/>
    <property type="evidence" value="ECO:0007669"/>
    <property type="project" value="UniProtKB-UniRule"/>
</dbReference>